<keyword evidence="5" id="KW-1185">Reference proteome</keyword>
<protein>
    <submittedName>
        <fullName evidence="3">FBP C-terminal treble-clef zinc-finger</fullName>
    </submittedName>
</protein>
<evidence type="ECO:0000313" key="3">
    <source>
        <dbReference type="EMBL" id="SDT08875.1"/>
    </source>
</evidence>
<dbReference type="AlphaFoldDB" id="A0A1H1XHY4"/>
<dbReference type="Proteomes" id="UP000199482">
    <property type="component" value="Chromosome I"/>
</dbReference>
<dbReference type="EMBL" id="SODL02000001">
    <property type="protein sequence ID" value="MCP2366421.1"/>
    <property type="molecule type" value="Genomic_DNA"/>
</dbReference>
<evidence type="ECO:0000313" key="2">
    <source>
        <dbReference type="EMBL" id="MCP2366421.1"/>
    </source>
</evidence>
<gene>
    <name evidence="2" type="ORF">BCL57_000563</name>
    <name evidence="3" type="ORF">SAMN04489721_2489</name>
</gene>
<dbReference type="RefSeq" id="WP_092672888.1">
    <property type="nucleotide sequence ID" value="NZ_BMDN01000001.1"/>
</dbReference>
<feature type="domain" description="Elongation factor G-binding protein C-terminal treble-clef zinc-finger" evidence="1">
    <location>
        <begin position="8"/>
        <end position="161"/>
    </location>
</feature>
<keyword evidence="3" id="KW-0479">Metal-binding</keyword>
<sequence length="164" mass="18309">MRPISEDELRSSFVNATDRELEELELPLEYLLVEWDRVDALAWRDRKASRRGYLVTLIDDEPVGVVLRAADPPASRFRAGMCNLCHTQQPANQVTMFSARRAGEAGRNGNTIGTYLCSDLSCQENVRLHAPLAPAEVRSGSHAWSRIDGLARRTRAFVEGVLAD</sequence>
<dbReference type="STRING" id="589382.SAMN04489721_2489"/>
<reference evidence="3" key="1">
    <citation type="submission" date="2016-10" db="EMBL/GenBank/DDBJ databases">
        <authorList>
            <person name="de Groot N.N."/>
        </authorList>
    </citation>
    <scope>NUCLEOTIDE SEQUENCE [LARGE SCALE GENOMIC DNA]</scope>
    <source>
        <strain evidence="3">CPCC 202695</strain>
    </source>
</reference>
<name>A0A1H1XHY4_9MICO</name>
<dbReference type="GO" id="GO:0008270">
    <property type="term" value="F:zinc ion binding"/>
    <property type="evidence" value="ECO:0007669"/>
    <property type="project" value="UniProtKB-KW"/>
</dbReference>
<reference evidence="2" key="3">
    <citation type="submission" date="2022-06" db="EMBL/GenBank/DDBJ databases">
        <title>Genomic Encyclopedia of Type Strains, Phase III (KMG-III): the genomes of soil and plant-associated and newly described type strains.</title>
        <authorList>
            <person name="Whitman W."/>
        </authorList>
    </citation>
    <scope>NUCLEOTIDE SEQUENCE</scope>
    <source>
        <strain evidence="2">CPCC 202695</strain>
    </source>
</reference>
<dbReference type="Pfam" id="PF16571">
    <property type="entry name" value="FBP_C"/>
    <property type="match status" value="1"/>
</dbReference>
<dbReference type="EMBL" id="LT629755">
    <property type="protein sequence ID" value="SDT08875.1"/>
    <property type="molecule type" value="Genomic_DNA"/>
</dbReference>
<evidence type="ECO:0000313" key="4">
    <source>
        <dbReference type="Proteomes" id="UP000199482"/>
    </source>
</evidence>
<reference evidence="4" key="2">
    <citation type="submission" date="2016-10" db="EMBL/GenBank/DDBJ databases">
        <authorList>
            <person name="Varghese N."/>
            <person name="Submissions S."/>
        </authorList>
    </citation>
    <scope>NUCLEOTIDE SEQUENCE [LARGE SCALE GENOMIC DNA]</scope>
    <source>
        <strain evidence="4">CPCC 202695</strain>
    </source>
</reference>
<accession>A0A1H1XHY4</accession>
<evidence type="ECO:0000259" key="1">
    <source>
        <dbReference type="Pfam" id="PF16571"/>
    </source>
</evidence>
<keyword evidence="3" id="KW-0862">Zinc</keyword>
<organism evidence="3 4">
    <name type="scientific">Agromyces flavus</name>
    <dbReference type="NCBI Taxonomy" id="589382"/>
    <lineage>
        <taxon>Bacteria</taxon>
        <taxon>Bacillati</taxon>
        <taxon>Actinomycetota</taxon>
        <taxon>Actinomycetes</taxon>
        <taxon>Micrococcales</taxon>
        <taxon>Microbacteriaceae</taxon>
        <taxon>Agromyces</taxon>
    </lineage>
</organism>
<proteinExistence type="predicted"/>
<dbReference type="OrthoDB" id="4171838at2"/>
<evidence type="ECO:0000313" key="5">
    <source>
        <dbReference type="Proteomes" id="UP000893823"/>
    </source>
</evidence>
<keyword evidence="3" id="KW-0863">Zinc-finger</keyword>
<dbReference type="InterPro" id="IPR032330">
    <property type="entry name" value="EF-G-binding_C"/>
</dbReference>
<dbReference type="Proteomes" id="UP000893823">
    <property type="component" value="Unassembled WGS sequence"/>
</dbReference>